<name>A0AAD7WIN1_9TELE</name>
<evidence type="ECO:0000313" key="2">
    <source>
        <dbReference type="Proteomes" id="UP001221898"/>
    </source>
</evidence>
<reference evidence="1" key="1">
    <citation type="journal article" date="2023" name="Science">
        <title>Genome structures resolve the early diversification of teleost fishes.</title>
        <authorList>
            <person name="Parey E."/>
            <person name="Louis A."/>
            <person name="Montfort J."/>
            <person name="Bouchez O."/>
            <person name="Roques C."/>
            <person name="Iampietro C."/>
            <person name="Lluch J."/>
            <person name="Castinel A."/>
            <person name="Donnadieu C."/>
            <person name="Desvignes T."/>
            <person name="Floi Bucao C."/>
            <person name="Jouanno E."/>
            <person name="Wen M."/>
            <person name="Mejri S."/>
            <person name="Dirks R."/>
            <person name="Jansen H."/>
            <person name="Henkel C."/>
            <person name="Chen W.J."/>
            <person name="Zahm M."/>
            <person name="Cabau C."/>
            <person name="Klopp C."/>
            <person name="Thompson A.W."/>
            <person name="Robinson-Rechavi M."/>
            <person name="Braasch I."/>
            <person name="Lecointre G."/>
            <person name="Bobe J."/>
            <person name="Postlethwait J.H."/>
            <person name="Berthelot C."/>
            <person name="Roest Crollius H."/>
            <person name="Guiguen Y."/>
        </authorList>
    </citation>
    <scope>NUCLEOTIDE SEQUENCE</scope>
    <source>
        <strain evidence="1">NC1722</strain>
    </source>
</reference>
<evidence type="ECO:0000313" key="1">
    <source>
        <dbReference type="EMBL" id="KAJ8398233.1"/>
    </source>
</evidence>
<dbReference type="EMBL" id="JAINUG010000091">
    <property type="protein sequence ID" value="KAJ8398233.1"/>
    <property type="molecule type" value="Genomic_DNA"/>
</dbReference>
<proteinExistence type="predicted"/>
<comment type="caution">
    <text evidence="1">The sequence shown here is derived from an EMBL/GenBank/DDBJ whole genome shotgun (WGS) entry which is preliminary data.</text>
</comment>
<organism evidence="1 2">
    <name type="scientific">Aldrovandia affinis</name>
    <dbReference type="NCBI Taxonomy" id="143900"/>
    <lineage>
        <taxon>Eukaryota</taxon>
        <taxon>Metazoa</taxon>
        <taxon>Chordata</taxon>
        <taxon>Craniata</taxon>
        <taxon>Vertebrata</taxon>
        <taxon>Euteleostomi</taxon>
        <taxon>Actinopterygii</taxon>
        <taxon>Neopterygii</taxon>
        <taxon>Teleostei</taxon>
        <taxon>Notacanthiformes</taxon>
        <taxon>Halosauridae</taxon>
        <taxon>Aldrovandia</taxon>
    </lineage>
</organism>
<keyword evidence="2" id="KW-1185">Reference proteome</keyword>
<gene>
    <name evidence="1" type="ORF">AAFF_G00428030</name>
</gene>
<protein>
    <submittedName>
        <fullName evidence="1">Uncharacterized protein</fullName>
    </submittedName>
</protein>
<dbReference type="Proteomes" id="UP001221898">
    <property type="component" value="Unassembled WGS sequence"/>
</dbReference>
<sequence length="66" mass="6992">MFTPCTPPRLVSTSCGSQASLRAPAFIAVGNVFSYDLLGAVLPTVIGRSKARLWFSYKVTRGSGSP</sequence>
<dbReference type="AlphaFoldDB" id="A0AAD7WIN1"/>
<accession>A0AAD7WIN1</accession>